<organism evidence="1 2">
    <name type="scientific">Flagellimonas ochracea</name>
    <dbReference type="NCBI Taxonomy" id="2696472"/>
    <lineage>
        <taxon>Bacteria</taxon>
        <taxon>Pseudomonadati</taxon>
        <taxon>Bacteroidota</taxon>
        <taxon>Flavobacteriia</taxon>
        <taxon>Flavobacteriales</taxon>
        <taxon>Flavobacteriaceae</taxon>
        <taxon>Flagellimonas</taxon>
    </lineage>
</organism>
<dbReference type="GO" id="GO:0004497">
    <property type="term" value="F:monooxygenase activity"/>
    <property type="evidence" value="ECO:0007669"/>
    <property type="project" value="UniProtKB-KW"/>
</dbReference>
<accession>A0A964TCD5</accession>
<dbReference type="RefSeq" id="WP_166523724.1">
    <property type="nucleotide sequence ID" value="NZ_JAAABI010000003.1"/>
</dbReference>
<gene>
    <name evidence="1" type="ORF">GTQ34_10245</name>
</gene>
<keyword evidence="1" id="KW-0560">Oxidoreductase</keyword>
<evidence type="ECO:0000313" key="1">
    <source>
        <dbReference type="EMBL" id="NAY92299.1"/>
    </source>
</evidence>
<sequence length="108" mass="12761">MISRIWHGYTTKDNADVYENLLKTEIFPGIEKKNITGYKGIQLLRRELDNEVEFITIMWFENMKSVTQFVGKNPEKVYVPEKACQVLSRFDNKSSHYELRHQLEYGGI</sequence>
<comment type="caution">
    <text evidence="1">The sequence shown here is derived from an EMBL/GenBank/DDBJ whole genome shotgun (WGS) entry which is preliminary data.</text>
</comment>
<dbReference type="Proteomes" id="UP000667650">
    <property type="component" value="Unassembled WGS sequence"/>
</dbReference>
<name>A0A964TCD5_9FLAO</name>
<protein>
    <submittedName>
        <fullName evidence="1">Antibiotic biosynthesis monooxygenase</fullName>
    </submittedName>
</protein>
<reference evidence="1" key="1">
    <citation type="submission" date="2020-01" db="EMBL/GenBank/DDBJ databases">
        <title>Muricauda ochracea sp. nov., isolated from a tidal flat of Garorim bay in Korea.</title>
        <authorList>
            <person name="Kim D."/>
            <person name="Yoo Y."/>
            <person name="Kim J.-J."/>
        </authorList>
    </citation>
    <scope>NUCLEOTIDE SEQUENCE</scope>
    <source>
        <strain evidence="1">JGD-17</strain>
    </source>
</reference>
<evidence type="ECO:0000313" key="2">
    <source>
        <dbReference type="Proteomes" id="UP000667650"/>
    </source>
</evidence>
<keyword evidence="1" id="KW-0503">Monooxygenase</keyword>
<dbReference type="AlphaFoldDB" id="A0A964TCD5"/>
<keyword evidence="2" id="KW-1185">Reference proteome</keyword>
<dbReference type="EMBL" id="JAAABI010000003">
    <property type="protein sequence ID" value="NAY92299.1"/>
    <property type="molecule type" value="Genomic_DNA"/>
</dbReference>
<proteinExistence type="predicted"/>